<feature type="transmembrane region" description="Helical" evidence="9">
    <location>
        <begin position="20"/>
        <end position="42"/>
    </location>
</feature>
<evidence type="ECO:0000256" key="3">
    <source>
        <dbReference type="ARBA" id="ARBA00022448"/>
    </source>
</evidence>
<organism evidence="11 12">
    <name type="scientific">Thermomonospora umbrina</name>
    <dbReference type="NCBI Taxonomy" id="111806"/>
    <lineage>
        <taxon>Bacteria</taxon>
        <taxon>Bacillati</taxon>
        <taxon>Actinomycetota</taxon>
        <taxon>Actinomycetes</taxon>
        <taxon>Streptosporangiales</taxon>
        <taxon>Thermomonosporaceae</taxon>
        <taxon>Thermomonospora</taxon>
    </lineage>
</organism>
<comment type="caution">
    <text evidence="11">The sequence shown here is derived from an EMBL/GenBank/DDBJ whole genome shotgun (WGS) entry which is preliminary data.</text>
</comment>
<protein>
    <submittedName>
        <fullName evidence="11">TrkA family protein</fullName>
    </submittedName>
</protein>
<evidence type="ECO:0000256" key="5">
    <source>
        <dbReference type="ARBA" id="ARBA00022989"/>
    </source>
</evidence>
<dbReference type="Pfam" id="PF06241">
    <property type="entry name" value="Castor_Poll_mid"/>
    <property type="match status" value="1"/>
</dbReference>
<dbReference type="GO" id="GO:0006813">
    <property type="term" value="P:potassium ion transport"/>
    <property type="evidence" value="ECO:0007669"/>
    <property type="project" value="InterPro"/>
</dbReference>
<feature type="domain" description="RCK N-terminal" evidence="10">
    <location>
        <begin position="380"/>
        <end position="514"/>
    </location>
</feature>
<dbReference type="PROSITE" id="PS51201">
    <property type="entry name" value="RCK_N"/>
    <property type="match status" value="1"/>
</dbReference>
<evidence type="ECO:0000256" key="2">
    <source>
        <dbReference type="ARBA" id="ARBA00008577"/>
    </source>
</evidence>
<dbReference type="PANTHER" id="PTHR31563">
    <property type="entry name" value="ION CHANNEL POLLUX-RELATED"/>
    <property type="match status" value="1"/>
</dbReference>
<keyword evidence="8" id="KW-0407">Ion channel</keyword>
<evidence type="ECO:0000256" key="6">
    <source>
        <dbReference type="ARBA" id="ARBA00023065"/>
    </source>
</evidence>
<keyword evidence="4 9" id="KW-0812">Transmembrane</keyword>
<name>A0A3D9SQI0_9ACTN</name>
<sequence length="619" mass="67141">MRDRFRYWFDTTMARGTPALIGWLGLASGVLILTVATLAVLISPGDSDRHGHWAGVAWRSMLRTLDAGTMGDDEGSGPFLALMLAATVGGLLIVSALIGVLTTGLEAKLTELRKGRSKIVERDHTVVLGWSDQVFTVIAELVEANQSRRRSTVAILADHDKVEMEDALRARVGDTGRTRVVCRRGNPLKVADLELVSPGTARSIVVLAPPVADPDTHVIKVLLSLGTRVWDDGRPHVVAAVQDGTNLPAARLAGGPSARVIDADDIAIRLIVQSHRQSGLSQVCSDLLDFKGHEFYMRTEPSLVGTAYGDALLAYELGIPVGLRRPDGGVLVNPPMDTVIAADDEVIVLAEDDLLIRRARERPAVVEAAIATAVRRDPAPARTLVIGWNHRAPKIIRLLDEFVEAGSGLTVTGLCEDPRDDLEDLRNLTIDFVPGDPTVRATLEGLDVGTYQHVVVLSDEAFEPHLADARTLVTLLHLRDMEESLGDPYSIVSEINDDANREVAQVTKADDFVVSAKLISLMLTQLSENRHLYDVFFDLLDPAGSEIYLKPAADYVTPGAVVGFATVIEAARRRGETAIGHRLRERFHRPPDYGVVLNPDKSAPLTLSADDRVIVIAED</sequence>
<gene>
    <name evidence="11" type="ORF">DFJ69_2197</name>
</gene>
<dbReference type="InterPro" id="IPR036291">
    <property type="entry name" value="NAD(P)-bd_dom_sf"/>
</dbReference>
<reference evidence="11 12" key="1">
    <citation type="submission" date="2018-08" db="EMBL/GenBank/DDBJ databases">
        <title>Sequencing the genomes of 1000 actinobacteria strains.</title>
        <authorList>
            <person name="Klenk H.-P."/>
        </authorList>
    </citation>
    <scope>NUCLEOTIDE SEQUENCE [LARGE SCALE GENOMIC DNA]</scope>
    <source>
        <strain evidence="11 12">DSM 43927</strain>
    </source>
</reference>
<keyword evidence="7 9" id="KW-0472">Membrane</keyword>
<evidence type="ECO:0000256" key="9">
    <source>
        <dbReference type="SAM" id="Phobius"/>
    </source>
</evidence>
<keyword evidence="3" id="KW-0813">Transport</keyword>
<keyword evidence="5 9" id="KW-1133">Transmembrane helix</keyword>
<evidence type="ECO:0000256" key="4">
    <source>
        <dbReference type="ARBA" id="ARBA00022692"/>
    </source>
</evidence>
<evidence type="ECO:0000259" key="10">
    <source>
        <dbReference type="PROSITE" id="PS51201"/>
    </source>
</evidence>
<accession>A0A3D9SQI0</accession>
<dbReference type="AlphaFoldDB" id="A0A3D9SQI0"/>
<evidence type="ECO:0000256" key="7">
    <source>
        <dbReference type="ARBA" id="ARBA00023136"/>
    </source>
</evidence>
<keyword evidence="12" id="KW-1185">Reference proteome</keyword>
<dbReference type="SUPFAM" id="SSF51735">
    <property type="entry name" value="NAD(P)-binding Rossmann-fold domains"/>
    <property type="match status" value="1"/>
</dbReference>
<dbReference type="GO" id="GO:0034220">
    <property type="term" value="P:monoatomic ion transmembrane transport"/>
    <property type="evidence" value="ECO:0007669"/>
    <property type="project" value="UniProtKB-KW"/>
</dbReference>
<feature type="transmembrane region" description="Helical" evidence="9">
    <location>
        <begin position="79"/>
        <end position="105"/>
    </location>
</feature>
<proteinExistence type="inferred from homology"/>
<evidence type="ECO:0000256" key="8">
    <source>
        <dbReference type="ARBA" id="ARBA00023303"/>
    </source>
</evidence>
<keyword evidence="6" id="KW-0406">Ion transport</keyword>
<dbReference type="Gene3D" id="3.40.50.720">
    <property type="entry name" value="NAD(P)-binding Rossmann-like Domain"/>
    <property type="match status" value="2"/>
</dbReference>
<dbReference type="GO" id="GO:0012505">
    <property type="term" value="C:endomembrane system"/>
    <property type="evidence" value="ECO:0007669"/>
    <property type="project" value="UniProtKB-SubCell"/>
</dbReference>
<dbReference type="EMBL" id="QTTT01000001">
    <property type="protein sequence ID" value="REE96750.1"/>
    <property type="molecule type" value="Genomic_DNA"/>
</dbReference>
<comment type="similarity">
    <text evidence="2">Belongs to the castor/pollux (TC 1.A.1.23) family.</text>
</comment>
<evidence type="ECO:0000256" key="1">
    <source>
        <dbReference type="ARBA" id="ARBA00004127"/>
    </source>
</evidence>
<dbReference type="Proteomes" id="UP000256661">
    <property type="component" value="Unassembled WGS sequence"/>
</dbReference>
<evidence type="ECO:0000313" key="12">
    <source>
        <dbReference type="Proteomes" id="UP000256661"/>
    </source>
</evidence>
<dbReference type="InterPro" id="IPR003148">
    <property type="entry name" value="RCK_N"/>
</dbReference>
<comment type="subcellular location">
    <subcellularLocation>
        <location evidence="1">Endomembrane system</location>
        <topology evidence="1">Multi-pass membrane protein</topology>
    </subcellularLocation>
</comment>
<dbReference type="PANTHER" id="PTHR31563:SF10">
    <property type="entry name" value="ION CHANNEL POLLUX-RELATED"/>
    <property type="match status" value="1"/>
</dbReference>
<dbReference type="InterPro" id="IPR044849">
    <property type="entry name" value="CASTOR/POLLUX/SYM8-like"/>
</dbReference>
<evidence type="ECO:0000313" key="11">
    <source>
        <dbReference type="EMBL" id="REE96750.1"/>
    </source>
</evidence>
<dbReference type="Pfam" id="PF02254">
    <property type="entry name" value="TrkA_N"/>
    <property type="match status" value="1"/>
</dbReference>
<dbReference type="InterPro" id="IPR010420">
    <property type="entry name" value="CASTOR/POLLUX/SYM8_dom"/>
</dbReference>